<dbReference type="Gene3D" id="3.40.50.1980">
    <property type="entry name" value="Nitrogenase molybdenum iron protein domain"/>
    <property type="match status" value="2"/>
</dbReference>
<sequence length="381" mass="42942">MKKQLFLIGAIVLLLSSILTSCGGNSNSNTDSGFVEVPLKYARLFRVFKSHDVTRIDLINPWDTAVLLKRYYLVPKDAASTNVPVDGEVIDVPLKRMACAFATEICYAEQLGLLDAIVGVSEKQYITNKYMLSRIEKGFVSEIGPAMAVNLEQLIKISPDIFFVSPFKDNKYGPVEASGVPLGIVSAYLETHPLGRAEWVKFMALFFGKEQEANKNFSEIEVRYKALVAKAKEATLLPTVFASKPYQGIWYVSPGNSYMAQLFADAGARYLYADRKSQGPIPFDFETVYKQAVHADFWVVLENYQGVYSYQTMKDEYASYADFDAFKARKVVFCNTNNTAYYDEGLLRPDVLLSDLLKAFHPELMEGYNPVYFDILKQEKP</sequence>
<dbReference type="GO" id="GO:0071281">
    <property type="term" value="P:cellular response to iron ion"/>
    <property type="evidence" value="ECO:0007669"/>
    <property type="project" value="TreeGrafter"/>
</dbReference>
<dbReference type="PROSITE" id="PS51257">
    <property type="entry name" value="PROKAR_LIPOPROTEIN"/>
    <property type="match status" value="1"/>
</dbReference>
<protein>
    <submittedName>
        <fullName evidence="3">Iron complex transport system substrate-binding protein</fullName>
    </submittedName>
</protein>
<dbReference type="PROSITE" id="PS50983">
    <property type="entry name" value="FE_B12_PBP"/>
    <property type="match status" value="1"/>
</dbReference>
<evidence type="ECO:0000256" key="1">
    <source>
        <dbReference type="SAM" id="SignalP"/>
    </source>
</evidence>
<dbReference type="Proteomes" id="UP000199452">
    <property type="component" value="Unassembled WGS sequence"/>
</dbReference>
<name>A0A1G6RKQ2_9BACT</name>
<feature type="chain" id="PRO_5011574283" evidence="1">
    <location>
        <begin position="22"/>
        <end position="381"/>
    </location>
</feature>
<proteinExistence type="predicted"/>
<dbReference type="OrthoDB" id="9812528at2"/>
<dbReference type="PANTHER" id="PTHR30535:SF34">
    <property type="entry name" value="MOLYBDATE-BINDING PROTEIN MOLA"/>
    <property type="match status" value="1"/>
</dbReference>
<evidence type="ECO:0000313" key="4">
    <source>
        <dbReference type="Proteomes" id="UP000199452"/>
    </source>
</evidence>
<dbReference type="EMBL" id="FMYP01000076">
    <property type="protein sequence ID" value="SDD04973.1"/>
    <property type="molecule type" value="Genomic_DNA"/>
</dbReference>
<dbReference type="InterPro" id="IPR002491">
    <property type="entry name" value="ABC_transptr_periplasmic_BD"/>
</dbReference>
<dbReference type="Pfam" id="PF01497">
    <property type="entry name" value="Peripla_BP_2"/>
    <property type="match status" value="1"/>
</dbReference>
<gene>
    <name evidence="3" type="ORF">SAMN05216323_10768</name>
</gene>
<reference evidence="3 4" key="1">
    <citation type="submission" date="2016-09" db="EMBL/GenBank/DDBJ databases">
        <authorList>
            <person name="Capua I."/>
            <person name="De Benedictis P."/>
            <person name="Joannis T."/>
            <person name="Lombin L.H."/>
            <person name="Cattoli G."/>
        </authorList>
    </citation>
    <scope>NUCLEOTIDE SEQUENCE [LARGE SCALE GENOMIC DNA]</scope>
    <source>
        <strain evidence="3 4">A7P-90m</strain>
    </source>
</reference>
<dbReference type="RefSeq" id="WP_092440481.1">
    <property type="nucleotide sequence ID" value="NZ_FMYP01000076.1"/>
</dbReference>
<dbReference type="AlphaFoldDB" id="A0A1G6RKQ2"/>
<feature type="domain" description="Fe/B12 periplasmic-binding" evidence="2">
    <location>
        <begin position="96"/>
        <end position="364"/>
    </location>
</feature>
<dbReference type="STRING" id="1640674.SAMN05216323_10768"/>
<evidence type="ECO:0000259" key="2">
    <source>
        <dbReference type="PROSITE" id="PS50983"/>
    </source>
</evidence>
<organism evidence="3 4">
    <name type="scientific">Williamwhitmania taraxaci</name>
    <dbReference type="NCBI Taxonomy" id="1640674"/>
    <lineage>
        <taxon>Bacteria</taxon>
        <taxon>Pseudomonadati</taxon>
        <taxon>Bacteroidota</taxon>
        <taxon>Bacteroidia</taxon>
        <taxon>Bacteroidales</taxon>
        <taxon>Williamwhitmaniaceae</taxon>
        <taxon>Williamwhitmania</taxon>
    </lineage>
</organism>
<dbReference type="SUPFAM" id="SSF53807">
    <property type="entry name" value="Helical backbone' metal receptor"/>
    <property type="match status" value="1"/>
</dbReference>
<dbReference type="InterPro" id="IPR050902">
    <property type="entry name" value="ABC_Transporter_SBP"/>
</dbReference>
<dbReference type="PANTHER" id="PTHR30535">
    <property type="entry name" value="VITAMIN B12-BINDING PROTEIN"/>
    <property type="match status" value="1"/>
</dbReference>
<feature type="signal peptide" evidence="1">
    <location>
        <begin position="1"/>
        <end position="21"/>
    </location>
</feature>
<evidence type="ECO:0000313" key="3">
    <source>
        <dbReference type="EMBL" id="SDD04973.1"/>
    </source>
</evidence>
<keyword evidence="1" id="KW-0732">Signal</keyword>
<accession>A0A1G6RKQ2</accession>
<keyword evidence="4" id="KW-1185">Reference proteome</keyword>